<dbReference type="PANTHER" id="PTHR14058:SF8">
    <property type="entry name" value="PROTEIN FE65 HOMOLOG"/>
    <property type="match status" value="1"/>
</dbReference>
<dbReference type="GO" id="GO:0005737">
    <property type="term" value="C:cytoplasm"/>
    <property type="evidence" value="ECO:0007669"/>
    <property type="project" value="TreeGrafter"/>
</dbReference>
<dbReference type="GO" id="GO:0005634">
    <property type="term" value="C:nucleus"/>
    <property type="evidence" value="ECO:0007669"/>
    <property type="project" value="TreeGrafter"/>
</dbReference>
<dbReference type="Gene3D" id="2.30.29.30">
    <property type="entry name" value="Pleckstrin-homology domain (PH domain)/Phosphotyrosine-binding domain (PTB)"/>
    <property type="match status" value="1"/>
</dbReference>
<dbReference type="Pfam" id="PF00640">
    <property type="entry name" value="PID"/>
    <property type="match status" value="1"/>
</dbReference>
<dbReference type="GO" id="GO:0006355">
    <property type="term" value="P:regulation of DNA-templated transcription"/>
    <property type="evidence" value="ECO:0007669"/>
    <property type="project" value="TreeGrafter"/>
</dbReference>
<dbReference type="GO" id="GO:0001540">
    <property type="term" value="F:amyloid-beta binding"/>
    <property type="evidence" value="ECO:0007669"/>
    <property type="project" value="InterPro"/>
</dbReference>
<evidence type="ECO:0000259" key="2">
    <source>
        <dbReference type="PROSITE" id="PS01179"/>
    </source>
</evidence>
<keyword evidence="1" id="KW-0677">Repeat</keyword>
<dbReference type="InterPro" id="IPR011993">
    <property type="entry name" value="PH-like_dom_sf"/>
</dbReference>
<dbReference type="OrthoDB" id="5969782at2759"/>
<feature type="domain" description="PID" evidence="2">
    <location>
        <begin position="20"/>
        <end position="116"/>
    </location>
</feature>
<reference evidence="3 4" key="1">
    <citation type="submission" date="2019-05" db="EMBL/GenBank/DDBJ databases">
        <title>Another draft genome of Portunus trituberculatus and its Hox gene families provides insights of decapod evolution.</title>
        <authorList>
            <person name="Jeong J.-H."/>
            <person name="Song I."/>
            <person name="Kim S."/>
            <person name="Choi T."/>
            <person name="Kim D."/>
            <person name="Ryu S."/>
            <person name="Kim W."/>
        </authorList>
    </citation>
    <scope>NUCLEOTIDE SEQUENCE [LARGE SCALE GENOMIC DNA]</scope>
    <source>
        <tissue evidence="3">Muscle</tissue>
    </source>
</reference>
<keyword evidence="4" id="KW-1185">Reference proteome</keyword>
<dbReference type="AlphaFoldDB" id="A0A5B7J8R1"/>
<organism evidence="3 4">
    <name type="scientific">Portunus trituberculatus</name>
    <name type="common">Swimming crab</name>
    <name type="synonym">Neptunus trituberculatus</name>
    <dbReference type="NCBI Taxonomy" id="210409"/>
    <lineage>
        <taxon>Eukaryota</taxon>
        <taxon>Metazoa</taxon>
        <taxon>Ecdysozoa</taxon>
        <taxon>Arthropoda</taxon>
        <taxon>Crustacea</taxon>
        <taxon>Multicrustacea</taxon>
        <taxon>Malacostraca</taxon>
        <taxon>Eumalacostraca</taxon>
        <taxon>Eucarida</taxon>
        <taxon>Decapoda</taxon>
        <taxon>Pleocyemata</taxon>
        <taxon>Brachyura</taxon>
        <taxon>Eubrachyura</taxon>
        <taxon>Portunoidea</taxon>
        <taxon>Portunidae</taxon>
        <taxon>Portuninae</taxon>
        <taxon>Portunus</taxon>
    </lineage>
</organism>
<dbReference type="Proteomes" id="UP000324222">
    <property type="component" value="Unassembled WGS sequence"/>
</dbReference>
<dbReference type="PANTHER" id="PTHR14058">
    <property type="entry name" value="AMYLOID BETA A4 PRECURSOR PROTEIN-BINDING FAMILY B"/>
    <property type="match status" value="1"/>
</dbReference>
<protein>
    <submittedName>
        <fullName evidence="3">Protein Fe65</fullName>
    </submittedName>
</protein>
<dbReference type="SMART" id="SM00462">
    <property type="entry name" value="PTB"/>
    <property type="match status" value="1"/>
</dbReference>
<dbReference type="InterPro" id="IPR006020">
    <property type="entry name" value="PTB/PI_dom"/>
</dbReference>
<proteinExistence type="predicted"/>
<dbReference type="PROSITE" id="PS01179">
    <property type="entry name" value="PID"/>
    <property type="match status" value="1"/>
</dbReference>
<comment type="caution">
    <text evidence="3">The sequence shown here is derived from an EMBL/GenBank/DDBJ whole genome shotgun (WGS) entry which is preliminary data.</text>
</comment>
<dbReference type="SUPFAM" id="SSF50729">
    <property type="entry name" value="PH domain-like"/>
    <property type="match status" value="1"/>
</dbReference>
<evidence type="ECO:0000256" key="1">
    <source>
        <dbReference type="ARBA" id="ARBA00022737"/>
    </source>
</evidence>
<evidence type="ECO:0000313" key="3">
    <source>
        <dbReference type="EMBL" id="MPC90863.1"/>
    </source>
</evidence>
<gene>
    <name evidence="3" type="primary">feh-1</name>
    <name evidence="3" type="ORF">E2C01_085866</name>
</gene>
<dbReference type="InterPro" id="IPR039576">
    <property type="entry name" value="APBB1/2/3"/>
</dbReference>
<evidence type="ECO:0000313" key="4">
    <source>
        <dbReference type="Proteomes" id="UP000324222"/>
    </source>
</evidence>
<sequence length="218" mass="24549">MISTQSFPTPMEEPKKVMRVQYVGLLQVERPSGMEVLNTAIDRVVEANPPPWRNVSVAVAPSTVTITNTDDGKQIAECRVRFLSFLGIGHDVKHCAFIMHTAQDQFIAYVFFCEPSTGALCKTIEAACKCRRGKGRGYRAEWRVRKGKREGKIWPREDVRGEKGKWRWGDYRSISHYIGYVPPPPPPPPPLLLSSVVLQPSHPPQTNNCMNKSRTFAA</sequence>
<dbReference type="CDD" id="cd01271">
    <property type="entry name" value="PTB2_Fe65"/>
    <property type="match status" value="1"/>
</dbReference>
<name>A0A5B7J8R1_PORTR</name>
<dbReference type="FunFam" id="2.30.29.30:FF:000034">
    <property type="entry name" value="amyloid beta A4 precursor protein-binding family B member 2"/>
    <property type="match status" value="1"/>
</dbReference>
<accession>A0A5B7J8R1</accession>
<dbReference type="EMBL" id="VSRR010085818">
    <property type="protein sequence ID" value="MPC90863.1"/>
    <property type="molecule type" value="Genomic_DNA"/>
</dbReference>